<keyword evidence="2" id="KW-1003">Cell membrane</keyword>
<evidence type="ECO:0000259" key="8">
    <source>
        <dbReference type="Pfam" id="PF02687"/>
    </source>
</evidence>
<feature type="domain" description="MacB-like periplasmic core" evidence="9">
    <location>
        <begin position="21"/>
        <end position="249"/>
    </location>
</feature>
<dbReference type="PANTHER" id="PTHR30572">
    <property type="entry name" value="MEMBRANE COMPONENT OF TRANSPORTER-RELATED"/>
    <property type="match status" value="1"/>
</dbReference>
<proteinExistence type="inferred from homology"/>
<gene>
    <name evidence="10" type="ORF">ACFQJ7_13375</name>
</gene>
<evidence type="ECO:0000313" key="10">
    <source>
        <dbReference type="EMBL" id="MFC7127001.1"/>
    </source>
</evidence>
<keyword evidence="4 7" id="KW-1133">Transmembrane helix</keyword>
<dbReference type="Pfam" id="PF02687">
    <property type="entry name" value="FtsX"/>
    <property type="match status" value="1"/>
</dbReference>
<sequence>MKIAESFRISWRSITGHKLRSTLTTLGIILGIGAVIVFMVLGGGFEKDIIGEFEGEESTSIQVITTTESNFGQGTAQNKIYTEHDMEAIGEIDGVDWVAPDGSLQVVQLSHQGKTVTGGGAGSTFSVTATNPDRFRADLFEMTAGEPFEKGAMDQAVVNENFVKLYDGDVSVGDEVELDFRNKPSQTVTVTGIVNDDTGNGIPPRVHVDLQHYETTVQTPRGAEERAFSYLLVNAESLDQVDQVKKDIQGYFDGDSDARALKGDEQTIEAQTTEDAIEQFQQIVDQIAILLGGIAGISLIVGSIGIANIMIVSVTERTREIGIMKAVGARKRDIIQLFLVESIILGAVGAALGVITGLGIGYIGISVAGWPMAYPTTWILIAVAVGIFVGVLSGSYPAYRAARVDPIEALRRE</sequence>
<accession>A0ABD5X6Y7</accession>
<comment type="caution">
    <text evidence="10">The sequence shown here is derived from an EMBL/GenBank/DDBJ whole genome shotgun (WGS) entry which is preliminary data.</text>
</comment>
<protein>
    <submittedName>
        <fullName evidence="10">ABC transporter permease</fullName>
    </submittedName>
</protein>
<evidence type="ECO:0000256" key="6">
    <source>
        <dbReference type="ARBA" id="ARBA00038076"/>
    </source>
</evidence>
<feature type="transmembrane region" description="Helical" evidence="7">
    <location>
        <begin position="377"/>
        <end position="399"/>
    </location>
</feature>
<organism evidence="10 11">
    <name type="scientific">Halovenus rubra</name>
    <dbReference type="NCBI Taxonomy" id="869890"/>
    <lineage>
        <taxon>Archaea</taxon>
        <taxon>Methanobacteriati</taxon>
        <taxon>Methanobacteriota</taxon>
        <taxon>Stenosarchaea group</taxon>
        <taxon>Halobacteria</taxon>
        <taxon>Halobacteriales</taxon>
        <taxon>Haloarculaceae</taxon>
        <taxon>Halovenus</taxon>
    </lineage>
</organism>
<dbReference type="PANTHER" id="PTHR30572:SF4">
    <property type="entry name" value="ABC TRANSPORTER PERMEASE YTRF"/>
    <property type="match status" value="1"/>
</dbReference>
<keyword evidence="5 7" id="KW-0472">Membrane</keyword>
<evidence type="ECO:0000256" key="4">
    <source>
        <dbReference type="ARBA" id="ARBA00022989"/>
    </source>
</evidence>
<comment type="subcellular location">
    <subcellularLocation>
        <location evidence="1">Cell membrane</location>
        <topology evidence="1">Multi-pass membrane protein</topology>
    </subcellularLocation>
</comment>
<dbReference type="InterPro" id="IPR003838">
    <property type="entry name" value="ABC3_permease_C"/>
</dbReference>
<evidence type="ECO:0000256" key="5">
    <source>
        <dbReference type="ARBA" id="ARBA00023136"/>
    </source>
</evidence>
<evidence type="ECO:0000256" key="1">
    <source>
        <dbReference type="ARBA" id="ARBA00004651"/>
    </source>
</evidence>
<dbReference type="InterPro" id="IPR025857">
    <property type="entry name" value="MacB_PCD"/>
</dbReference>
<feature type="transmembrane region" description="Helical" evidence="7">
    <location>
        <begin position="287"/>
        <end position="314"/>
    </location>
</feature>
<evidence type="ECO:0000259" key="9">
    <source>
        <dbReference type="Pfam" id="PF12704"/>
    </source>
</evidence>
<dbReference type="InterPro" id="IPR050250">
    <property type="entry name" value="Macrolide_Exporter_MacB"/>
</dbReference>
<keyword evidence="3 7" id="KW-0812">Transmembrane</keyword>
<evidence type="ECO:0000256" key="2">
    <source>
        <dbReference type="ARBA" id="ARBA00022475"/>
    </source>
</evidence>
<comment type="similarity">
    <text evidence="6">Belongs to the ABC-4 integral membrane protein family.</text>
</comment>
<dbReference type="AlphaFoldDB" id="A0ABD5X6Y7"/>
<dbReference type="Pfam" id="PF12704">
    <property type="entry name" value="MacB_PCD"/>
    <property type="match status" value="1"/>
</dbReference>
<feature type="transmembrane region" description="Helical" evidence="7">
    <location>
        <begin position="335"/>
        <end position="365"/>
    </location>
</feature>
<dbReference type="GO" id="GO:0005886">
    <property type="term" value="C:plasma membrane"/>
    <property type="evidence" value="ECO:0007669"/>
    <property type="project" value="UniProtKB-SubCell"/>
</dbReference>
<name>A0ABD5X6Y7_9EURY</name>
<evidence type="ECO:0000313" key="11">
    <source>
        <dbReference type="Proteomes" id="UP001596414"/>
    </source>
</evidence>
<feature type="transmembrane region" description="Helical" evidence="7">
    <location>
        <begin position="21"/>
        <end position="45"/>
    </location>
</feature>
<dbReference type="EMBL" id="JBHSZQ010000047">
    <property type="protein sequence ID" value="MFC7127001.1"/>
    <property type="molecule type" value="Genomic_DNA"/>
</dbReference>
<reference evidence="10 11" key="1">
    <citation type="journal article" date="2014" name="Int. J. Syst. Evol. Microbiol.">
        <title>Complete genome sequence of Corynebacterium casei LMG S-19264T (=DSM 44701T), isolated from a smear-ripened cheese.</title>
        <authorList>
            <consortium name="US DOE Joint Genome Institute (JGI-PGF)"/>
            <person name="Walter F."/>
            <person name="Albersmeier A."/>
            <person name="Kalinowski J."/>
            <person name="Ruckert C."/>
        </authorList>
    </citation>
    <scope>NUCLEOTIDE SEQUENCE [LARGE SCALE GENOMIC DNA]</scope>
    <source>
        <strain evidence="10 11">CGMCC 4.7215</strain>
    </source>
</reference>
<feature type="domain" description="ABC3 transporter permease C-terminal" evidence="8">
    <location>
        <begin position="294"/>
        <end position="406"/>
    </location>
</feature>
<evidence type="ECO:0000256" key="3">
    <source>
        <dbReference type="ARBA" id="ARBA00022692"/>
    </source>
</evidence>
<dbReference type="RefSeq" id="WP_267637151.1">
    <property type="nucleotide sequence ID" value="NZ_JAODIY010000009.1"/>
</dbReference>
<evidence type="ECO:0000256" key="7">
    <source>
        <dbReference type="SAM" id="Phobius"/>
    </source>
</evidence>
<dbReference type="Proteomes" id="UP001596414">
    <property type="component" value="Unassembled WGS sequence"/>
</dbReference>